<feature type="compositionally biased region" description="Low complexity" evidence="1">
    <location>
        <begin position="115"/>
        <end position="128"/>
    </location>
</feature>
<organism evidence="2 3">
    <name type="scientific">Puccinia graminis f. sp. tritici</name>
    <dbReference type="NCBI Taxonomy" id="56615"/>
    <lineage>
        <taxon>Eukaryota</taxon>
        <taxon>Fungi</taxon>
        <taxon>Dikarya</taxon>
        <taxon>Basidiomycota</taxon>
        <taxon>Pucciniomycotina</taxon>
        <taxon>Pucciniomycetes</taxon>
        <taxon>Pucciniales</taxon>
        <taxon>Pucciniaceae</taxon>
        <taxon>Puccinia</taxon>
    </lineage>
</organism>
<feature type="region of interest" description="Disordered" evidence="1">
    <location>
        <begin position="90"/>
        <end position="785"/>
    </location>
</feature>
<dbReference type="AlphaFoldDB" id="A0A5B0MDF6"/>
<feature type="compositionally biased region" description="Low complexity" evidence="1">
    <location>
        <begin position="22"/>
        <end position="40"/>
    </location>
</feature>
<dbReference type="Proteomes" id="UP000325313">
    <property type="component" value="Unassembled WGS sequence"/>
</dbReference>
<evidence type="ECO:0000256" key="1">
    <source>
        <dbReference type="SAM" id="MobiDB-lite"/>
    </source>
</evidence>
<feature type="compositionally biased region" description="Basic and acidic residues" evidence="1">
    <location>
        <begin position="527"/>
        <end position="536"/>
    </location>
</feature>
<feature type="compositionally biased region" description="Pro residues" evidence="1">
    <location>
        <begin position="332"/>
        <end position="345"/>
    </location>
</feature>
<feature type="compositionally biased region" description="Polar residues" evidence="1">
    <location>
        <begin position="685"/>
        <end position="706"/>
    </location>
</feature>
<protein>
    <submittedName>
        <fullName evidence="2">Uncharacterized protein</fullName>
    </submittedName>
</protein>
<feature type="compositionally biased region" description="Basic and acidic residues" evidence="1">
    <location>
        <begin position="753"/>
        <end position="763"/>
    </location>
</feature>
<feature type="compositionally biased region" description="Basic and acidic residues" evidence="1">
    <location>
        <begin position="196"/>
        <end position="218"/>
    </location>
</feature>
<reference evidence="2 3" key="1">
    <citation type="submission" date="2019-05" db="EMBL/GenBank/DDBJ databases">
        <title>Emergence of the Ug99 lineage of the wheat stem rust pathogen through somatic hybridization.</title>
        <authorList>
            <person name="Li F."/>
            <person name="Upadhyaya N.M."/>
            <person name="Sperschneider J."/>
            <person name="Matny O."/>
            <person name="Nguyen-Phuc H."/>
            <person name="Mago R."/>
            <person name="Raley C."/>
            <person name="Miller M.E."/>
            <person name="Silverstein K.A.T."/>
            <person name="Henningsen E."/>
            <person name="Hirsch C.D."/>
            <person name="Visser B."/>
            <person name="Pretorius Z.A."/>
            <person name="Steffenson B.J."/>
            <person name="Schwessinger B."/>
            <person name="Dodds P.N."/>
            <person name="Figueroa M."/>
        </authorList>
    </citation>
    <scope>NUCLEOTIDE SEQUENCE [LARGE SCALE GENOMIC DNA]</scope>
    <source>
        <strain evidence="2 3">Ug99</strain>
    </source>
</reference>
<evidence type="ECO:0000313" key="2">
    <source>
        <dbReference type="EMBL" id="KAA1074010.1"/>
    </source>
</evidence>
<feature type="compositionally biased region" description="Polar residues" evidence="1">
    <location>
        <begin position="155"/>
        <end position="172"/>
    </location>
</feature>
<proteinExistence type="predicted"/>
<feature type="compositionally biased region" description="Polar residues" evidence="1">
    <location>
        <begin position="248"/>
        <end position="259"/>
    </location>
</feature>
<feature type="region of interest" description="Disordered" evidence="1">
    <location>
        <begin position="19"/>
        <end position="40"/>
    </location>
</feature>
<feature type="compositionally biased region" description="Low complexity" evidence="1">
    <location>
        <begin position="382"/>
        <end position="392"/>
    </location>
</feature>
<feature type="compositionally biased region" description="Polar residues" evidence="1">
    <location>
        <begin position="544"/>
        <end position="554"/>
    </location>
</feature>
<dbReference type="EMBL" id="VDEP01000474">
    <property type="protein sequence ID" value="KAA1074010.1"/>
    <property type="molecule type" value="Genomic_DNA"/>
</dbReference>
<feature type="compositionally biased region" description="Low complexity" evidence="1">
    <location>
        <begin position="173"/>
        <end position="182"/>
    </location>
</feature>
<comment type="caution">
    <text evidence="2">The sequence shown here is derived from an EMBL/GenBank/DDBJ whole genome shotgun (WGS) entry which is preliminary data.</text>
</comment>
<feature type="compositionally biased region" description="Basic residues" evidence="1">
    <location>
        <begin position="657"/>
        <end position="666"/>
    </location>
</feature>
<name>A0A5B0MDF6_PUCGR</name>
<accession>A0A5B0MDF6</accession>
<sequence length="861" mass="93140">MTTTKLPLPHFLNLPLPPIPFDPSSSSSKPATATTTTTTTNQPLVFKLNLSPEQYDELLNLDAEVEEGEEGGLRVEFDPSGKAALHLNPNRILQLNPPRSGPSRTNRPEEIYRHTPASTPSSTRSPLTGLFRIPTSTTVYDLQRSQPPSDLAIAPSSTQTRPIEPTKQPSSKPSNHTPTNHTPQPPRPSRVTTDSGRSERERLAGQRLKEKRMEDDRKKKEKQMVILPDAPSTVPATRKTRPIKSKVPNKQISSISNRQPPSTVSSNASLSSSRNPPPSVAPASQSLPLRRSLPGSQAGKQLAHGMNQHLTNPSAALLKSTPSQLQSEALSPPQPVPAPAPPPVAFKPSSSSRRGKPATLNQPALSDSKSAPPSEPPSATKLSTSTGLTSLSEEGEADQQRLVDTPSSHPVKRPSPPVAPLKPKDSPQPFKSSPRVNAAPNEVKTHSSQSSLPEANAILPERPSSATSVHKRPVRKQAAAPAPQTSASPQVESARSLPDADITHNSSKRPRPDILAPNPPRPKKTQRRDGNERRPVDNQPAPPTQLNRVPSNNGAARPEEPVRKSGVTVKKITVPAVNDRNPAVAANRHEATPAPPISKKRALDAEPVAPSNQLTKRVRQEEGGLGSASNLPPIRKVVRPPPVVPLEAENTQNGQAKRIKKKKRTKRVDYTSSEVEEGEEPGEIVNTSSRTRPSLPASTSSHQQAPRQIDAVKAPPPPSTQSEKARDSHPSSQKPAGHPMSPGRPLKSNGKSKPNEQVERSPERTVASSRPTGVAGAEEDGSSSSSYKSLRLTFYRLLKHYEFVCARLERYKSDRSAVGNVEEVEELVVEVRGLEMELDRIRNRLFGKLNTSLAYIKDLAT</sequence>
<gene>
    <name evidence="2" type="ORF">PGTUg99_030450</name>
</gene>
<evidence type="ECO:0000313" key="3">
    <source>
        <dbReference type="Proteomes" id="UP000325313"/>
    </source>
</evidence>
<feature type="compositionally biased region" description="Polar residues" evidence="1">
    <location>
        <begin position="134"/>
        <end position="148"/>
    </location>
</feature>
<feature type="compositionally biased region" description="Low complexity" evidence="1">
    <location>
        <begin position="477"/>
        <end position="490"/>
    </location>
</feature>
<feature type="compositionally biased region" description="Low complexity" evidence="1">
    <location>
        <begin position="260"/>
        <end position="274"/>
    </location>
</feature>
<feature type="compositionally biased region" description="Polar residues" evidence="1">
    <location>
        <begin position="308"/>
        <end position="329"/>
    </location>
</feature>